<dbReference type="AlphaFoldDB" id="A0A809SIR3"/>
<dbReference type="PANTHER" id="PTHR47017">
    <property type="entry name" value="ACYL-COA"/>
    <property type="match status" value="1"/>
</dbReference>
<dbReference type="Pfam" id="PF04339">
    <property type="entry name" value="FemAB_like"/>
    <property type="match status" value="1"/>
</dbReference>
<dbReference type="InterPro" id="IPR016181">
    <property type="entry name" value="Acyl_CoA_acyltransferase"/>
</dbReference>
<proteinExistence type="predicted"/>
<dbReference type="KEGG" id="sniv:SFSGTM_30480"/>
<dbReference type="Proteomes" id="UP000463939">
    <property type="component" value="Chromosome"/>
</dbReference>
<dbReference type="EMBL" id="AP021881">
    <property type="protein sequence ID" value="BBP02340.1"/>
    <property type="molecule type" value="Genomic_DNA"/>
</dbReference>
<accession>A0A809SIR3</accession>
<evidence type="ECO:0000313" key="2">
    <source>
        <dbReference type="Proteomes" id="UP000463939"/>
    </source>
</evidence>
<reference evidence="2" key="1">
    <citation type="submission" date="2019-11" db="EMBL/GenBank/DDBJ databases">
        <title>Isolation and characterization of a novel species in the genus Sulfuriferula.</title>
        <authorList>
            <person name="Mochizuki J."/>
            <person name="Kojima H."/>
            <person name="Fukui M."/>
        </authorList>
    </citation>
    <scope>NUCLEOTIDE SEQUENCE [LARGE SCALE GENOMIC DNA]</scope>
    <source>
        <strain evidence="2">SGTM</strain>
    </source>
</reference>
<dbReference type="RefSeq" id="WP_198420577.1">
    <property type="nucleotide sequence ID" value="NZ_AP021881.1"/>
</dbReference>
<dbReference type="PANTHER" id="PTHR47017:SF1">
    <property type="entry name" value="ACYL-COA"/>
    <property type="match status" value="1"/>
</dbReference>
<organism evidence="1 2">
    <name type="scientific">Sulfuriferula nivalis</name>
    <dbReference type="NCBI Taxonomy" id="2675298"/>
    <lineage>
        <taxon>Bacteria</taxon>
        <taxon>Pseudomonadati</taxon>
        <taxon>Pseudomonadota</taxon>
        <taxon>Betaproteobacteria</taxon>
        <taxon>Nitrosomonadales</taxon>
        <taxon>Sulfuricellaceae</taxon>
        <taxon>Sulfuriferula</taxon>
    </lineage>
</organism>
<evidence type="ECO:0008006" key="3">
    <source>
        <dbReference type="Google" id="ProtNLM"/>
    </source>
</evidence>
<name>A0A809SIR3_9PROT</name>
<sequence>MHTTIQIINTITDIPAALWDGLNDGNPFLSHAFLAALETPGCATPQTGWQAQFITLWQDQQLIGAMPLYLKSHSYGEYVFDWAWAEAYERQGLAYYPKLLCAVPFSPITGLRALGATAEIRAALINAALQLAQTLGVSSLHCLFPDEAQAQTMQLAGMMLRQGVQFHWRNADYADFDAFLATMNNDKRKKIKQERRRVRDAGITFAHYTGHNITHQHWHFFTRCYDSTYIQHRSTPYLNLDFFQRIGATMPDNVLLVIAYRDGQPIASALNIYTADTLYGRYWGAMEFHSGLHFETCYYQAIEFCISYRLKVFEGGAQGEHKIARGFLPVTTWSAHWLAHDKFSRAVADFLSRETQGMARYTDELNEHNPYKNLPD</sequence>
<protein>
    <recommendedName>
        <fullName evidence="3">N-acetyltransferase</fullName>
    </recommendedName>
</protein>
<keyword evidence="2" id="KW-1185">Reference proteome</keyword>
<dbReference type="Gene3D" id="3.40.630.30">
    <property type="match status" value="1"/>
</dbReference>
<evidence type="ECO:0000313" key="1">
    <source>
        <dbReference type="EMBL" id="BBP02340.1"/>
    </source>
</evidence>
<dbReference type="InterPro" id="IPR007434">
    <property type="entry name" value="FemAB-like"/>
</dbReference>
<gene>
    <name evidence="1" type="ORF">SFSGTM_30480</name>
</gene>
<dbReference type="SUPFAM" id="SSF55729">
    <property type="entry name" value="Acyl-CoA N-acyltransferases (Nat)"/>
    <property type="match status" value="1"/>
</dbReference>